<dbReference type="EMBL" id="RHHQ01000033">
    <property type="protein sequence ID" value="RNB78538.1"/>
    <property type="molecule type" value="Genomic_DNA"/>
</dbReference>
<accession>A0A3M8CSE2</accession>
<evidence type="ECO:0000313" key="2">
    <source>
        <dbReference type="Proteomes" id="UP000271031"/>
    </source>
</evidence>
<comment type="caution">
    <text evidence="1">The sequence shown here is derived from an EMBL/GenBank/DDBJ whole genome shotgun (WGS) entry which is preliminary data.</text>
</comment>
<gene>
    <name evidence="1" type="ORF">EDM56_30545</name>
</gene>
<keyword evidence="2" id="KW-1185">Reference proteome</keyword>
<dbReference type="AlphaFoldDB" id="A0A3M8CSE2"/>
<protein>
    <submittedName>
        <fullName evidence="1">Uncharacterized protein</fullName>
    </submittedName>
</protein>
<organism evidence="1 2">
    <name type="scientific">Brevibacillus fluminis</name>
    <dbReference type="NCBI Taxonomy" id="511487"/>
    <lineage>
        <taxon>Bacteria</taxon>
        <taxon>Bacillati</taxon>
        <taxon>Bacillota</taxon>
        <taxon>Bacilli</taxon>
        <taxon>Bacillales</taxon>
        <taxon>Paenibacillaceae</taxon>
        <taxon>Brevibacillus</taxon>
    </lineage>
</organism>
<evidence type="ECO:0000313" key="1">
    <source>
        <dbReference type="EMBL" id="RNB78538.1"/>
    </source>
</evidence>
<proteinExistence type="predicted"/>
<name>A0A3M8CSE2_9BACL</name>
<reference evidence="1 2" key="1">
    <citation type="submission" date="2018-10" db="EMBL/GenBank/DDBJ databases">
        <title>Phylogenomics of Brevibacillus.</title>
        <authorList>
            <person name="Dunlap C."/>
        </authorList>
    </citation>
    <scope>NUCLEOTIDE SEQUENCE [LARGE SCALE GENOMIC DNA]</scope>
    <source>
        <strain evidence="1 2">JCM 15716</strain>
    </source>
</reference>
<dbReference type="Proteomes" id="UP000271031">
    <property type="component" value="Unassembled WGS sequence"/>
</dbReference>
<sequence>MYSYQHYVEEHLFKTDALETINGSRIFYECGDGGNGKCRCNDDVCGGVFWFSPECTHHVLK</sequence>